<dbReference type="EMBL" id="GAKP01004537">
    <property type="protein sequence ID" value="JAC54415.1"/>
    <property type="molecule type" value="Transcribed_RNA"/>
</dbReference>
<dbReference type="AlphaFoldDB" id="A0A034WJW0"/>
<dbReference type="OrthoDB" id="7243985at2759"/>
<feature type="transmembrane region" description="Helical" evidence="1">
    <location>
        <begin position="54"/>
        <end position="80"/>
    </location>
</feature>
<organism evidence="2">
    <name type="scientific">Bactrocera dorsalis</name>
    <name type="common">Oriental fruit fly</name>
    <name type="synonym">Dacus dorsalis</name>
    <dbReference type="NCBI Taxonomy" id="27457"/>
    <lineage>
        <taxon>Eukaryota</taxon>
        <taxon>Metazoa</taxon>
        <taxon>Ecdysozoa</taxon>
        <taxon>Arthropoda</taxon>
        <taxon>Hexapoda</taxon>
        <taxon>Insecta</taxon>
        <taxon>Pterygota</taxon>
        <taxon>Neoptera</taxon>
        <taxon>Endopterygota</taxon>
        <taxon>Diptera</taxon>
        <taxon>Brachycera</taxon>
        <taxon>Muscomorpha</taxon>
        <taxon>Tephritoidea</taxon>
        <taxon>Tephritidae</taxon>
        <taxon>Bactrocera</taxon>
        <taxon>Bactrocera</taxon>
    </lineage>
</organism>
<name>A0A034WJW0_BACDO</name>
<keyword evidence="1" id="KW-0472">Membrane</keyword>
<reference evidence="2" key="1">
    <citation type="journal article" date="2014" name="BMC Genomics">
        <title>Characterizing the developmental transcriptome of the oriental fruit fly, Bactrocera dorsalis (Diptera: Tephritidae) through comparative genomic analysis with Drosophila melanogaster utilizing modENCODE datasets.</title>
        <authorList>
            <person name="Geib S.M."/>
            <person name="Calla B."/>
            <person name="Hall B."/>
            <person name="Hou S."/>
            <person name="Manoukis N.C."/>
        </authorList>
    </citation>
    <scope>NUCLEOTIDE SEQUENCE</scope>
    <source>
        <strain evidence="2">Punador</strain>
    </source>
</reference>
<evidence type="ECO:0000256" key="1">
    <source>
        <dbReference type="SAM" id="Phobius"/>
    </source>
</evidence>
<proteinExistence type="predicted"/>
<evidence type="ECO:0000313" key="2">
    <source>
        <dbReference type="EMBL" id="JAC54415.1"/>
    </source>
</evidence>
<sequence length="153" mass="18531">MYRKIWHKPLHCRKIKQWRQMPFFSKIIYYQQPFIDHLVNTWLEPLPFPTILKVLITFILAIFILLPVLYPAVIFIWSYAEVQYIIENHYDIAFPDKLNVLGYLHRLYSFRIANEKYNLFLVLYLERWRIVGTAIASTIDYIRLALCLVFSTQ</sequence>
<protein>
    <submittedName>
        <fullName evidence="2">Uncharacterized protein</fullName>
    </submittedName>
</protein>
<keyword evidence="1" id="KW-1133">Transmembrane helix</keyword>
<keyword evidence="1" id="KW-0812">Transmembrane</keyword>
<accession>A0A034WJW0</accession>